<evidence type="ECO:0000256" key="1">
    <source>
        <dbReference type="SAM" id="MobiDB-lite"/>
    </source>
</evidence>
<accession>A0ABR1Y5Z3</accession>
<comment type="caution">
    <text evidence="2">The sequence shown here is derived from an EMBL/GenBank/DDBJ whole genome shotgun (WGS) entry which is preliminary data.</text>
</comment>
<sequence length="205" mass="22815">MDVDRHDTRPPPPAATAKWLHPHQHSRAAPPIYPSTHNQSSRLFLCCAMLCCAVLCCVRPSARSHHIALRCQLPSTGRLLAFPVRHHCHHHLQCHQSQAVLAIPLLVSNDRQGLVNDAPRKGRRTNRRAGRRDWVSEWPPGRLAARLFGTEMRHQKEAAGGGGCAVNQSWWWCNDNQRHRNGIATASRHLMKGAPGQPIALASAP</sequence>
<protein>
    <submittedName>
        <fullName evidence="2">Uncharacterized protein</fullName>
    </submittedName>
</protein>
<proteinExistence type="predicted"/>
<dbReference type="EMBL" id="JBBWUH010000001">
    <property type="protein sequence ID" value="KAK8177333.1"/>
    <property type="molecule type" value="Genomic_DNA"/>
</dbReference>
<reference evidence="2 3" key="1">
    <citation type="journal article" date="2022" name="G3 (Bethesda)">
        <title>Enemy or ally: a genomic approach to elucidate the lifestyle of Phyllosticta citrichinaensis.</title>
        <authorList>
            <person name="Buijs V.A."/>
            <person name="Groenewald J.Z."/>
            <person name="Haridas S."/>
            <person name="LaButti K.M."/>
            <person name="Lipzen A."/>
            <person name="Martin F.M."/>
            <person name="Barry K."/>
            <person name="Grigoriev I.V."/>
            <person name="Crous P.W."/>
            <person name="Seidl M.F."/>
        </authorList>
    </citation>
    <scope>NUCLEOTIDE SEQUENCE [LARGE SCALE GENOMIC DNA]</scope>
    <source>
        <strain evidence="2 3">CBS 129764</strain>
    </source>
</reference>
<organism evidence="2 3">
    <name type="scientific">Phyllosticta citrichinensis</name>
    <dbReference type="NCBI Taxonomy" id="1130410"/>
    <lineage>
        <taxon>Eukaryota</taxon>
        <taxon>Fungi</taxon>
        <taxon>Dikarya</taxon>
        <taxon>Ascomycota</taxon>
        <taxon>Pezizomycotina</taxon>
        <taxon>Dothideomycetes</taxon>
        <taxon>Dothideomycetes incertae sedis</taxon>
        <taxon>Botryosphaeriales</taxon>
        <taxon>Phyllostictaceae</taxon>
        <taxon>Phyllosticta</taxon>
    </lineage>
</organism>
<feature type="region of interest" description="Disordered" evidence="1">
    <location>
        <begin position="1"/>
        <end position="23"/>
    </location>
</feature>
<name>A0ABR1Y5Z3_9PEZI</name>
<evidence type="ECO:0000313" key="3">
    <source>
        <dbReference type="Proteomes" id="UP001456524"/>
    </source>
</evidence>
<keyword evidence="3" id="KW-1185">Reference proteome</keyword>
<evidence type="ECO:0000313" key="2">
    <source>
        <dbReference type="EMBL" id="KAK8177333.1"/>
    </source>
</evidence>
<gene>
    <name evidence="2" type="ORF">IWX90DRAFT_420753</name>
</gene>
<dbReference type="Proteomes" id="UP001456524">
    <property type="component" value="Unassembled WGS sequence"/>
</dbReference>